<keyword evidence="2 3" id="KW-0067">ATP-binding</keyword>
<dbReference type="SMART" id="SM00220">
    <property type="entry name" value="S_TKc"/>
    <property type="match status" value="1"/>
</dbReference>
<dbReference type="OrthoDB" id="10253689at2759"/>
<dbReference type="PANTHER" id="PTHR44167">
    <property type="entry name" value="OVARIAN-SPECIFIC SERINE/THREONINE-PROTEIN KINASE LOK-RELATED"/>
    <property type="match status" value="1"/>
</dbReference>
<dbReference type="InterPro" id="IPR000719">
    <property type="entry name" value="Prot_kinase_dom"/>
</dbReference>
<dbReference type="RefSeq" id="XP_044558796.1">
    <property type="nucleotide sequence ID" value="XM_044710355.1"/>
</dbReference>
<organism evidence="5 6">
    <name type="scientific">Naegleria fowleri</name>
    <name type="common">Brain eating amoeba</name>
    <dbReference type="NCBI Taxonomy" id="5763"/>
    <lineage>
        <taxon>Eukaryota</taxon>
        <taxon>Discoba</taxon>
        <taxon>Heterolobosea</taxon>
        <taxon>Tetramitia</taxon>
        <taxon>Eutetramitia</taxon>
        <taxon>Vahlkampfiidae</taxon>
        <taxon>Naegleria</taxon>
    </lineage>
</organism>
<evidence type="ECO:0000259" key="4">
    <source>
        <dbReference type="PROSITE" id="PS50011"/>
    </source>
</evidence>
<evidence type="ECO:0000256" key="3">
    <source>
        <dbReference type="PROSITE-ProRule" id="PRU10141"/>
    </source>
</evidence>
<dbReference type="InterPro" id="IPR011009">
    <property type="entry name" value="Kinase-like_dom_sf"/>
</dbReference>
<evidence type="ECO:0000313" key="5">
    <source>
        <dbReference type="EMBL" id="KAF0974083.1"/>
    </source>
</evidence>
<dbReference type="OMA" id="NDWVELE"/>
<keyword evidence="1 3" id="KW-0547">Nucleotide-binding</keyword>
<proteinExistence type="predicted"/>
<accession>A0A6A5B675</accession>
<evidence type="ECO:0000256" key="1">
    <source>
        <dbReference type="ARBA" id="ARBA00022741"/>
    </source>
</evidence>
<dbReference type="Gene3D" id="3.30.200.20">
    <property type="entry name" value="Phosphorylase Kinase, domain 1"/>
    <property type="match status" value="1"/>
</dbReference>
<sequence>MEARLNDLTPEEEKIIYNSSMYVASMEPLYKSRDSILRESGCSDPNQLPPIQKQLYDAANSSLKMMEDQLFSVGTLVSSVSMQMHKSPDVGIELRTLFRVLIRHLDRLGMFKTTFLAMFIQLTFGTRSKTDFLVELLHDERVYQYLKLEIESTVENHVLLAPIMPALANNDWSLFVEKFEPLYFTLNATSGNAYSYAAKVYEAVSKHPDRVLPYLKEAINALQATSEKEKSETKEQHLLNCIFNLVNANPEALFNGPDSSELIDKINKITPLLFDTNKTVMTEIFSIGEKLKESNANDLSFEDGEYLLMVEYNGKKKKIKEKSNQTLASLLKVIFEKCQIEEDCSDLNHLYDKGYIVEYFENGINDWVELEWIEDIPKTPSVAKIRIIKEKVENEQMEQIVERNTNIQLVNEKYQILKRLGKGGFGTVYLANNFSEVIPTLAALKYIEIDSVINFNRSMREGIQMLQLDHPNIAKIFDVFEVQSSDIGLMGVETKRYLCFAMPYYSHGDLYDLVKNAPHVLTPLMIRSIMKQLMESLTYLHDEMSIVHRDIKPQNVLIDSINIHAKTLKPILSDFGLAKTLLKTETQIAGTASYMSPEMTSRKGYDLKTDVWSMGVMFYQLVSVGDFITDVKGKIIENDTDYLRTQIQRAWSSSSGSSAADMEIISVLADITFEMLKVNPDERLSANEVLQKLQ</sequence>
<comment type="caution">
    <text evidence="5">The sequence shown here is derived from an EMBL/GenBank/DDBJ whole genome shotgun (WGS) entry which is preliminary data.</text>
</comment>
<dbReference type="Pfam" id="PF00069">
    <property type="entry name" value="Pkinase"/>
    <property type="match status" value="1"/>
</dbReference>
<dbReference type="VEuPathDB" id="AmoebaDB:NfTy_074630"/>
<dbReference type="SUPFAM" id="SSF56112">
    <property type="entry name" value="Protein kinase-like (PK-like)"/>
    <property type="match status" value="1"/>
</dbReference>
<protein>
    <recommendedName>
        <fullName evidence="4">Protein kinase domain-containing protein</fullName>
    </recommendedName>
</protein>
<dbReference type="Gene3D" id="1.10.510.10">
    <property type="entry name" value="Transferase(Phosphotransferase) domain 1"/>
    <property type="match status" value="1"/>
</dbReference>
<dbReference type="VEuPathDB" id="AmoebaDB:FDP41_006693"/>
<keyword evidence="6" id="KW-1185">Reference proteome</keyword>
<dbReference type="AlphaFoldDB" id="A0A6A5B675"/>
<dbReference type="GO" id="GO:0005524">
    <property type="term" value="F:ATP binding"/>
    <property type="evidence" value="ECO:0007669"/>
    <property type="project" value="UniProtKB-UniRule"/>
</dbReference>
<dbReference type="EMBL" id="VFQX01000053">
    <property type="protein sequence ID" value="KAF0974083.1"/>
    <property type="molecule type" value="Genomic_DNA"/>
</dbReference>
<feature type="domain" description="Protein kinase" evidence="4">
    <location>
        <begin position="414"/>
        <end position="694"/>
    </location>
</feature>
<dbReference type="VEuPathDB" id="AmoebaDB:NF0064360"/>
<dbReference type="PROSITE" id="PS00108">
    <property type="entry name" value="PROTEIN_KINASE_ST"/>
    <property type="match status" value="1"/>
</dbReference>
<evidence type="ECO:0000256" key="2">
    <source>
        <dbReference type="ARBA" id="ARBA00022840"/>
    </source>
</evidence>
<dbReference type="GeneID" id="68113911"/>
<dbReference type="InterPro" id="IPR008271">
    <property type="entry name" value="Ser/Thr_kinase_AS"/>
</dbReference>
<gene>
    <name evidence="5" type="ORF">FDP41_006693</name>
</gene>
<dbReference type="InterPro" id="IPR017441">
    <property type="entry name" value="Protein_kinase_ATP_BS"/>
</dbReference>
<dbReference type="PROSITE" id="PS00107">
    <property type="entry name" value="PROTEIN_KINASE_ATP"/>
    <property type="match status" value="1"/>
</dbReference>
<name>A0A6A5B675_NAEFO</name>
<feature type="binding site" evidence="3">
    <location>
        <position position="445"/>
    </location>
    <ligand>
        <name>ATP</name>
        <dbReference type="ChEBI" id="CHEBI:30616"/>
    </ligand>
</feature>
<dbReference type="PROSITE" id="PS50011">
    <property type="entry name" value="PROTEIN_KINASE_DOM"/>
    <property type="match status" value="1"/>
</dbReference>
<reference evidence="5 6" key="1">
    <citation type="journal article" date="2019" name="Sci. Rep.">
        <title>Nanopore sequencing improves the draft genome of the human pathogenic amoeba Naegleria fowleri.</title>
        <authorList>
            <person name="Liechti N."/>
            <person name="Schurch N."/>
            <person name="Bruggmann R."/>
            <person name="Wittwer M."/>
        </authorList>
    </citation>
    <scope>NUCLEOTIDE SEQUENCE [LARGE SCALE GENOMIC DNA]</scope>
    <source>
        <strain evidence="5 6">ATCC 30894</strain>
    </source>
</reference>
<dbReference type="PANTHER" id="PTHR44167:SF24">
    <property type="entry name" value="SERINE_THREONINE-PROTEIN KINASE CHK2"/>
    <property type="match status" value="1"/>
</dbReference>
<dbReference type="Proteomes" id="UP000444721">
    <property type="component" value="Unassembled WGS sequence"/>
</dbReference>
<dbReference type="GO" id="GO:0004672">
    <property type="term" value="F:protein kinase activity"/>
    <property type="evidence" value="ECO:0007669"/>
    <property type="project" value="InterPro"/>
</dbReference>
<evidence type="ECO:0000313" key="6">
    <source>
        <dbReference type="Proteomes" id="UP000444721"/>
    </source>
</evidence>